<proteinExistence type="predicted"/>
<reference evidence="1 2" key="1">
    <citation type="submission" date="2017-01" db="EMBL/GenBank/DDBJ databases">
        <authorList>
            <person name="Mah S.A."/>
            <person name="Swanson W.J."/>
            <person name="Moy G.W."/>
            <person name="Vacquier V.D."/>
        </authorList>
    </citation>
    <scope>NUCLEOTIDE SEQUENCE [LARGE SCALE GENOMIC DNA]</scope>
</reference>
<keyword evidence="2" id="KW-1185">Reference proteome</keyword>
<dbReference type="SUPFAM" id="SSF56784">
    <property type="entry name" value="HAD-like"/>
    <property type="match status" value="1"/>
</dbReference>
<dbReference type="EMBL" id="KY448244">
    <property type="protein sequence ID" value="AQT28682.1"/>
    <property type="molecule type" value="Genomic_DNA"/>
</dbReference>
<accession>A0A1S6L3C8</accession>
<evidence type="ECO:0000313" key="1">
    <source>
        <dbReference type="EMBL" id="AQT28682.1"/>
    </source>
</evidence>
<sequence>MIQDIVIDLDDTAFATYHYFDQQLKSRGIDCQGHYITTVNGGPHFLELLDDAKFMRQLNLMPFVANTLDLLRDRGYRLTICTHRGYHADGRKETLISLEHHRIRHHFETIHVIDPKTHNNKLTYLREQFGHDKFILVDDKPVFDSAEPLASNVLLRTQFWNTHIDHPFRISSFERDEFFRTLNAMQLFLKMA</sequence>
<name>A0A1S6L3C8_9CAUD</name>
<dbReference type="InterPro" id="IPR036412">
    <property type="entry name" value="HAD-like_sf"/>
</dbReference>
<dbReference type="InterPro" id="IPR023214">
    <property type="entry name" value="HAD_sf"/>
</dbReference>
<dbReference type="Gene3D" id="3.40.50.1000">
    <property type="entry name" value="HAD superfamily/HAD-like"/>
    <property type="match status" value="1"/>
</dbReference>
<organism evidence="1 2">
    <name type="scientific">Erwinia phage vB_EamM_Yoloswag</name>
    <dbReference type="NCBI Taxonomy" id="1958956"/>
    <lineage>
        <taxon>Viruses</taxon>
        <taxon>Duplodnaviria</taxon>
        <taxon>Heunggongvirae</taxon>
        <taxon>Uroviricota</taxon>
        <taxon>Caudoviricetes</taxon>
        <taxon>Yoloswagvirus</taxon>
        <taxon>Yoloswagvirus yoloswag</taxon>
    </lineage>
</organism>
<protein>
    <submittedName>
        <fullName evidence="1">Uncharacterized protein</fullName>
    </submittedName>
</protein>
<dbReference type="Proteomes" id="UP000221250">
    <property type="component" value="Segment"/>
</dbReference>
<gene>
    <name evidence="1" type="ORF">YOLOSWAG_204</name>
</gene>
<evidence type="ECO:0000313" key="2">
    <source>
        <dbReference type="Proteomes" id="UP000221250"/>
    </source>
</evidence>